<feature type="transmembrane region" description="Helical" evidence="7">
    <location>
        <begin position="328"/>
        <end position="346"/>
    </location>
</feature>
<dbReference type="GO" id="GO:0005886">
    <property type="term" value="C:plasma membrane"/>
    <property type="evidence" value="ECO:0007669"/>
    <property type="project" value="UniProtKB-SubCell"/>
</dbReference>
<accession>A0A9X0WK42</accession>
<keyword evidence="3" id="KW-1003">Cell membrane</keyword>
<gene>
    <name evidence="8" type="ORF">CKO25_15065</name>
</gene>
<keyword evidence="9" id="KW-1185">Reference proteome</keyword>
<dbReference type="Pfam" id="PF03773">
    <property type="entry name" value="ArsP_1"/>
    <property type="match status" value="1"/>
</dbReference>
<proteinExistence type="inferred from homology"/>
<dbReference type="PANTHER" id="PTHR34184">
    <property type="entry name" value="UPF0718 PROTEIN YCGR"/>
    <property type="match status" value="1"/>
</dbReference>
<feature type="transmembrane region" description="Helical" evidence="7">
    <location>
        <begin position="222"/>
        <end position="246"/>
    </location>
</feature>
<feature type="transmembrane region" description="Helical" evidence="7">
    <location>
        <begin position="192"/>
        <end position="210"/>
    </location>
</feature>
<dbReference type="PANTHER" id="PTHR34184:SF4">
    <property type="entry name" value="UPF0718 PROTEIN YCGR"/>
    <property type="match status" value="1"/>
</dbReference>
<evidence type="ECO:0000256" key="7">
    <source>
        <dbReference type="SAM" id="Phobius"/>
    </source>
</evidence>
<feature type="transmembrane region" description="Helical" evidence="7">
    <location>
        <begin position="6"/>
        <end position="28"/>
    </location>
</feature>
<organism evidence="8 9">
    <name type="scientific">Thiocapsa imhoffii</name>
    <dbReference type="NCBI Taxonomy" id="382777"/>
    <lineage>
        <taxon>Bacteria</taxon>
        <taxon>Pseudomonadati</taxon>
        <taxon>Pseudomonadota</taxon>
        <taxon>Gammaproteobacteria</taxon>
        <taxon>Chromatiales</taxon>
        <taxon>Chromatiaceae</taxon>
        <taxon>Thiocapsa</taxon>
    </lineage>
</organism>
<feature type="transmembrane region" description="Helical" evidence="7">
    <location>
        <begin position="289"/>
        <end position="308"/>
    </location>
</feature>
<evidence type="ECO:0000256" key="6">
    <source>
        <dbReference type="ARBA" id="ARBA00023136"/>
    </source>
</evidence>
<comment type="subcellular location">
    <subcellularLocation>
        <location evidence="1">Cell membrane</location>
        <topology evidence="1">Multi-pass membrane protein</topology>
    </subcellularLocation>
</comment>
<feature type="transmembrane region" description="Helical" evidence="7">
    <location>
        <begin position="49"/>
        <end position="73"/>
    </location>
</feature>
<keyword evidence="6 7" id="KW-0472">Membrane</keyword>
<keyword evidence="5 7" id="KW-1133">Transmembrane helix</keyword>
<comment type="caution">
    <text evidence="8">The sequence shown here is derived from an EMBL/GenBank/DDBJ whole genome shotgun (WGS) entry which is preliminary data.</text>
</comment>
<dbReference type="InterPro" id="IPR005524">
    <property type="entry name" value="DUF318"/>
</dbReference>
<dbReference type="AlphaFoldDB" id="A0A9X0WK42"/>
<dbReference type="InterPro" id="IPR052923">
    <property type="entry name" value="UPF0718"/>
</dbReference>
<comment type="similarity">
    <text evidence="2">Belongs to the UPF0718 family.</text>
</comment>
<feature type="transmembrane region" description="Helical" evidence="7">
    <location>
        <begin position="85"/>
        <end position="105"/>
    </location>
</feature>
<evidence type="ECO:0000256" key="4">
    <source>
        <dbReference type="ARBA" id="ARBA00022692"/>
    </source>
</evidence>
<dbReference type="EMBL" id="NRSD01000017">
    <property type="protein sequence ID" value="MBK1645945.1"/>
    <property type="molecule type" value="Genomic_DNA"/>
</dbReference>
<evidence type="ECO:0000313" key="8">
    <source>
        <dbReference type="EMBL" id="MBK1645945.1"/>
    </source>
</evidence>
<dbReference type="NCBIfam" id="NF033936">
    <property type="entry name" value="CuZnOut_SO0444"/>
    <property type="match status" value="1"/>
</dbReference>
<name>A0A9X0WK42_9GAMM</name>
<evidence type="ECO:0000256" key="2">
    <source>
        <dbReference type="ARBA" id="ARBA00006386"/>
    </source>
</evidence>
<evidence type="ECO:0000313" key="9">
    <source>
        <dbReference type="Proteomes" id="UP001138802"/>
    </source>
</evidence>
<evidence type="ECO:0000256" key="3">
    <source>
        <dbReference type="ARBA" id="ARBA00022475"/>
    </source>
</evidence>
<evidence type="ECO:0000256" key="1">
    <source>
        <dbReference type="ARBA" id="ARBA00004651"/>
    </source>
</evidence>
<evidence type="ECO:0000256" key="5">
    <source>
        <dbReference type="ARBA" id="ARBA00022989"/>
    </source>
</evidence>
<dbReference type="Proteomes" id="UP001138802">
    <property type="component" value="Unassembled WGS sequence"/>
</dbReference>
<evidence type="ECO:0008006" key="10">
    <source>
        <dbReference type="Google" id="ProtNLM"/>
    </source>
</evidence>
<reference evidence="8 9" key="1">
    <citation type="journal article" date="2020" name="Microorganisms">
        <title>Osmotic Adaptation and Compatible Solute Biosynthesis of Phototrophic Bacteria as Revealed from Genome Analyses.</title>
        <authorList>
            <person name="Imhoff J.F."/>
            <person name="Rahn T."/>
            <person name="Kunzel S."/>
            <person name="Keller A."/>
            <person name="Neulinger S.C."/>
        </authorList>
    </citation>
    <scope>NUCLEOTIDE SEQUENCE [LARGE SCALE GENOMIC DNA]</scope>
    <source>
        <strain evidence="8 9">DSM 21303</strain>
    </source>
</reference>
<dbReference type="RefSeq" id="WP_200388755.1">
    <property type="nucleotide sequence ID" value="NZ_NRSD01000017.1"/>
</dbReference>
<keyword evidence="4 7" id="KW-0812">Transmembrane</keyword>
<feature type="transmembrane region" description="Helical" evidence="7">
    <location>
        <begin position="112"/>
        <end position="132"/>
    </location>
</feature>
<sequence>MTILAAILSIVLATAPWLLVGLLAAGLIKALVPEERIQQWIGGNGVGAIARAAVVGAPLPLCSCGAIPTALMLHRKGAGRGPTTAFLIGTPGIGIDSVAITFALLGPFMAIARALGAVLTAIVTGLLVGMTGNREQSMTPRQEAASACCSGACRGDARSTPGGARTAPSEPRIATRIHLGVRYAFTDLLDDIGAWILGGLVIAGIVMALVPPDALAVIGSGFGIMILMAIIGIPLYVCATAATPIALGLLSAGLSPGAALVFLLAGPMTSAATLILLQRELGTRALGSYLFGILVSTILLGTLLDWMLPGLHLEIMSQVSATQELLPSWISILSLMILIGAGVRPLRRAIASQARARWRHRESRTHD</sequence>
<feature type="transmembrane region" description="Helical" evidence="7">
    <location>
        <begin position="258"/>
        <end position="277"/>
    </location>
</feature>
<protein>
    <recommendedName>
        <fullName evidence="10">Permease</fullName>
    </recommendedName>
</protein>